<accession>A0A0F9IQL6</accession>
<evidence type="ECO:0000313" key="1">
    <source>
        <dbReference type="EMBL" id="KKM58118.1"/>
    </source>
</evidence>
<sequence length="162" mass="19053">MDDLFTLKQVNVQHALDLVQIQLGSDKIRLYYQTVFKLCVQTMGCAKQAMGHEGLRPKFWAKINQYERFTPATRLHHEYRRSEGLSNVKNWDVNPEDSLVVWTFNERFYKMHYSDAVMMYAWMRRAAAEAKNWAGDRSRIFSTSARLTDSNETAKILYMQGQ</sequence>
<dbReference type="EMBL" id="LAZR01011831">
    <property type="protein sequence ID" value="KKM58118.1"/>
    <property type="molecule type" value="Genomic_DNA"/>
</dbReference>
<protein>
    <submittedName>
        <fullName evidence="1">Uncharacterized protein</fullName>
    </submittedName>
</protein>
<reference evidence="1" key="1">
    <citation type="journal article" date="2015" name="Nature">
        <title>Complex archaea that bridge the gap between prokaryotes and eukaryotes.</title>
        <authorList>
            <person name="Spang A."/>
            <person name="Saw J.H."/>
            <person name="Jorgensen S.L."/>
            <person name="Zaremba-Niedzwiedzka K."/>
            <person name="Martijn J."/>
            <person name="Lind A.E."/>
            <person name="van Eijk R."/>
            <person name="Schleper C."/>
            <person name="Guy L."/>
            <person name="Ettema T.J."/>
        </authorList>
    </citation>
    <scope>NUCLEOTIDE SEQUENCE</scope>
</reference>
<proteinExistence type="predicted"/>
<comment type="caution">
    <text evidence="1">The sequence shown here is derived from an EMBL/GenBank/DDBJ whole genome shotgun (WGS) entry which is preliminary data.</text>
</comment>
<dbReference type="AlphaFoldDB" id="A0A0F9IQL6"/>
<name>A0A0F9IQL6_9ZZZZ</name>
<gene>
    <name evidence="1" type="ORF">LCGC14_1549850</name>
</gene>
<organism evidence="1">
    <name type="scientific">marine sediment metagenome</name>
    <dbReference type="NCBI Taxonomy" id="412755"/>
    <lineage>
        <taxon>unclassified sequences</taxon>
        <taxon>metagenomes</taxon>
        <taxon>ecological metagenomes</taxon>
    </lineage>
</organism>